<name>A0A9X2PBW6_9HYPH</name>
<accession>A0A9X2PBW6</accession>
<proteinExistence type="predicted"/>
<evidence type="ECO:0000313" key="2">
    <source>
        <dbReference type="Proteomes" id="UP001151088"/>
    </source>
</evidence>
<protein>
    <submittedName>
        <fullName evidence="1">Bacteriocin</fullName>
    </submittedName>
</protein>
<dbReference type="Proteomes" id="UP001151088">
    <property type="component" value="Unassembled WGS sequence"/>
</dbReference>
<evidence type="ECO:0000313" key="1">
    <source>
        <dbReference type="EMBL" id="MCS0495854.1"/>
    </source>
</evidence>
<reference evidence="1" key="1">
    <citation type="submission" date="2022-08" db="EMBL/GenBank/DDBJ databases">
        <authorList>
            <person name="Li F."/>
        </authorList>
    </citation>
    <scope>NUCLEOTIDE SEQUENCE</scope>
    <source>
        <strain evidence="1">MQZ15Z-1</strain>
    </source>
</reference>
<dbReference type="EMBL" id="JANTHZ010000004">
    <property type="protein sequence ID" value="MCS0495854.1"/>
    <property type="molecule type" value="Genomic_DNA"/>
</dbReference>
<gene>
    <name evidence="1" type="ORF">NVS89_12140</name>
</gene>
<keyword evidence="2" id="KW-1185">Reference proteome</keyword>
<dbReference type="RefSeq" id="WP_258733006.1">
    <property type="nucleotide sequence ID" value="NZ_JANTHY010000003.1"/>
</dbReference>
<dbReference type="PROSITE" id="PS51257">
    <property type="entry name" value="PROKAR_LIPOPROTEIN"/>
    <property type="match status" value="1"/>
</dbReference>
<dbReference type="AlphaFoldDB" id="A0A9X2PBW6"/>
<comment type="caution">
    <text evidence="1">The sequence shown here is derived from an EMBL/GenBank/DDBJ whole genome shotgun (WGS) entry which is preliminary data.</text>
</comment>
<organism evidence="1 2">
    <name type="scientific">Ancylobacter mangrovi</name>
    <dbReference type="NCBI Taxonomy" id="2972472"/>
    <lineage>
        <taxon>Bacteria</taxon>
        <taxon>Pseudomonadati</taxon>
        <taxon>Pseudomonadota</taxon>
        <taxon>Alphaproteobacteria</taxon>
        <taxon>Hyphomicrobiales</taxon>
        <taxon>Xanthobacteraceae</taxon>
        <taxon>Ancylobacter</taxon>
    </lineage>
</organism>
<sequence length="85" mass="8045">MLRIITIAALGIALAGCTTTERRAGTGALIGGGAGAIIGGIAGGGSGAAIGAGVGAATGAVVGAATAPRECWSRDRWGNPIRVRC</sequence>